<dbReference type="Proteomes" id="UP001521137">
    <property type="component" value="Unassembled WGS sequence"/>
</dbReference>
<evidence type="ECO:0000313" key="11">
    <source>
        <dbReference type="EMBL" id="MCF2947911.1"/>
    </source>
</evidence>
<keyword evidence="4" id="KW-0808">Transferase</keyword>
<dbReference type="InterPro" id="IPR000014">
    <property type="entry name" value="PAS"/>
</dbReference>
<proteinExistence type="predicted"/>
<evidence type="ECO:0000256" key="3">
    <source>
        <dbReference type="ARBA" id="ARBA00012438"/>
    </source>
</evidence>
<evidence type="ECO:0000313" key="12">
    <source>
        <dbReference type="Proteomes" id="UP001521137"/>
    </source>
</evidence>
<protein>
    <recommendedName>
        <fullName evidence="3">histidine kinase</fullName>
        <ecNumber evidence="3">2.7.13.3</ecNumber>
    </recommendedName>
</protein>
<feature type="domain" description="PAS" evidence="10">
    <location>
        <begin position="94"/>
        <end position="130"/>
    </location>
</feature>
<evidence type="ECO:0000259" key="10">
    <source>
        <dbReference type="PROSITE" id="PS50112"/>
    </source>
</evidence>
<organism evidence="11 12">
    <name type="scientific">Paraglaciecola algarum</name>
    <dbReference type="NCBI Taxonomy" id="3050085"/>
    <lineage>
        <taxon>Bacteria</taxon>
        <taxon>Pseudomonadati</taxon>
        <taxon>Pseudomonadota</taxon>
        <taxon>Gammaproteobacteria</taxon>
        <taxon>Alteromonadales</taxon>
        <taxon>Alteromonadaceae</taxon>
        <taxon>Paraglaciecola</taxon>
    </lineage>
</organism>
<dbReference type="SMART" id="SM00387">
    <property type="entry name" value="HATPase_c"/>
    <property type="match status" value="1"/>
</dbReference>
<sequence>MFNLVVLSYFVTASGYHMTSIVLVALFFLQCVLLIKFIAKTNQELTRFLDAMRFADYSQRFELNQMGSGFAELGQTFGEILTKFQQLSSQKETQHRHIKAIVEHVPVPLMSINAKDEISLWNHAARQLFGTHPMTKLSDLQLLSSDFLKHIKQVQPGEKRIAQVSIDGMQHQLSLAATQINLPDTHEKLISLQDIQNELEGAQLQAWQDLVKVLTHEIMNSITPVASLANTAVSLVDNTKSKTQDLPELREDLDDIGDAVNTVARRSDGLIQFVSSYRKLTQLPTPHKKIVRLKDLFNQVALLASQDWLQKQITLDIQITPSELELTADADMLSQVLLNLLKNAEHAVIHKTDAKIEISAYLNPRGHVVIEVSDNGSGINQETEQKIFIPFFTTKPKGSGVGLALTRQIMLAHGGNVKYSINQNGGATFSLRF</sequence>
<dbReference type="PANTHER" id="PTHR42878">
    <property type="entry name" value="TWO-COMPONENT HISTIDINE KINASE"/>
    <property type="match status" value="1"/>
</dbReference>
<dbReference type="EMBL" id="JAKGAS010000003">
    <property type="protein sequence ID" value="MCF2947911.1"/>
    <property type="molecule type" value="Genomic_DNA"/>
</dbReference>
<reference evidence="11 12" key="1">
    <citation type="submission" date="2022-01" db="EMBL/GenBank/DDBJ databases">
        <title>Paraglaciecola sp. G1-23.</title>
        <authorList>
            <person name="Jin M.S."/>
            <person name="Han D.M."/>
            <person name="Kim H.M."/>
            <person name="Jeon C.O."/>
        </authorList>
    </citation>
    <scope>NUCLEOTIDE SEQUENCE [LARGE SCALE GENOMIC DNA]</scope>
    <source>
        <strain evidence="11 12">G1-23</strain>
    </source>
</reference>
<comment type="subcellular location">
    <subcellularLocation>
        <location evidence="2">Membrane</location>
    </subcellularLocation>
</comment>
<keyword evidence="7 11" id="KW-0067">ATP-binding</keyword>
<dbReference type="PRINTS" id="PR00344">
    <property type="entry name" value="BCTRLSENSOR"/>
</dbReference>
<keyword evidence="6" id="KW-0418">Kinase</keyword>
<dbReference type="GO" id="GO:0005524">
    <property type="term" value="F:ATP binding"/>
    <property type="evidence" value="ECO:0007669"/>
    <property type="project" value="UniProtKB-KW"/>
</dbReference>
<dbReference type="Gene3D" id="3.30.450.20">
    <property type="entry name" value="PAS domain"/>
    <property type="match status" value="1"/>
</dbReference>
<dbReference type="InterPro" id="IPR050351">
    <property type="entry name" value="BphY/WalK/GraS-like"/>
</dbReference>
<evidence type="ECO:0000256" key="4">
    <source>
        <dbReference type="ARBA" id="ARBA00022679"/>
    </source>
</evidence>
<evidence type="ECO:0000256" key="1">
    <source>
        <dbReference type="ARBA" id="ARBA00000085"/>
    </source>
</evidence>
<dbReference type="SUPFAM" id="SSF55874">
    <property type="entry name" value="ATPase domain of HSP90 chaperone/DNA topoisomerase II/histidine kinase"/>
    <property type="match status" value="1"/>
</dbReference>
<evidence type="ECO:0000256" key="8">
    <source>
        <dbReference type="ARBA" id="ARBA00023012"/>
    </source>
</evidence>
<keyword evidence="12" id="KW-1185">Reference proteome</keyword>
<dbReference type="EC" id="2.7.13.3" evidence="3"/>
<dbReference type="Pfam" id="PF02518">
    <property type="entry name" value="HATPase_c"/>
    <property type="match status" value="1"/>
</dbReference>
<dbReference type="InterPro" id="IPR036890">
    <property type="entry name" value="HATPase_C_sf"/>
</dbReference>
<dbReference type="PANTHER" id="PTHR42878:SF7">
    <property type="entry name" value="SENSOR HISTIDINE KINASE GLRK"/>
    <property type="match status" value="1"/>
</dbReference>
<dbReference type="InterPro" id="IPR004358">
    <property type="entry name" value="Sig_transdc_His_kin-like_C"/>
</dbReference>
<evidence type="ECO:0000259" key="9">
    <source>
        <dbReference type="PROSITE" id="PS50109"/>
    </source>
</evidence>
<dbReference type="Gene3D" id="3.30.565.10">
    <property type="entry name" value="Histidine kinase-like ATPase, C-terminal domain"/>
    <property type="match status" value="1"/>
</dbReference>
<comment type="catalytic activity">
    <reaction evidence="1">
        <text>ATP + protein L-histidine = ADP + protein N-phospho-L-histidine.</text>
        <dbReference type="EC" id="2.7.13.3"/>
    </reaction>
</comment>
<evidence type="ECO:0000256" key="6">
    <source>
        <dbReference type="ARBA" id="ARBA00022777"/>
    </source>
</evidence>
<keyword evidence="8" id="KW-0902">Two-component regulatory system</keyword>
<feature type="domain" description="Histidine kinase" evidence="9">
    <location>
        <begin position="213"/>
        <end position="433"/>
    </location>
</feature>
<evidence type="ECO:0000256" key="7">
    <source>
        <dbReference type="ARBA" id="ARBA00022840"/>
    </source>
</evidence>
<name>A0ABS9D4R7_9ALTE</name>
<keyword evidence="5" id="KW-0547">Nucleotide-binding</keyword>
<dbReference type="InterPro" id="IPR005467">
    <property type="entry name" value="His_kinase_dom"/>
</dbReference>
<gene>
    <name evidence="11" type="ORF">L0668_07325</name>
</gene>
<dbReference type="Pfam" id="PF00989">
    <property type="entry name" value="PAS"/>
    <property type="match status" value="1"/>
</dbReference>
<evidence type="ECO:0000256" key="5">
    <source>
        <dbReference type="ARBA" id="ARBA00022741"/>
    </source>
</evidence>
<dbReference type="PROSITE" id="PS50109">
    <property type="entry name" value="HIS_KIN"/>
    <property type="match status" value="1"/>
</dbReference>
<comment type="caution">
    <text evidence="11">The sequence shown here is derived from an EMBL/GenBank/DDBJ whole genome shotgun (WGS) entry which is preliminary data.</text>
</comment>
<evidence type="ECO:0000256" key="2">
    <source>
        <dbReference type="ARBA" id="ARBA00004370"/>
    </source>
</evidence>
<dbReference type="RefSeq" id="WP_235311440.1">
    <property type="nucleotide sequence ID" value="NZ_JAKGAS010000003.1"/>
</dbReference>
<dbReference type="InterPro" id="IPR003594">
    <property type="entry name" value="HATPase_dom"/>
</dbReference>
<dbReference type="PROSITE" id="PS50112">
    <property type="entry name" value="PAS"/>
    <property type="match status" value="1"/>
</dbReference>
<dbReference type="InterPro" id="IPR013767">
    <property type="entry name" value="PAS_fold"/>
</dbReference>
<accession>A0ABS9D4R7</accession>